<evidence type="ECO:0008006" key="3">
    <source>
        <dbReference type="Google" id="ProtNLM"/>
    </source>
</evidence>
<dbReference type="GeneID" id="98663141"/>
<dbReference type="InterPro" id="IPR019650">
    <property type="entry name" value="DUF2513"/>
</dbReference>
<dbReference type="EMBL" id="QIBZ01000021">
    <property type="protein sequence ID" value="RNM33016.1"/>
    <property type="molecule type" value="Genomic_DNA"/>
</dbReference>
<dbReference type="Proteomes" id="UP000271472">
    <property type="component" value="Unassembled WGS sequence"/>
</dbReference>
<dbReference type="Pfam" id="PF10711">
    <property type="entry name" value="DUF2513"/>
    <property type="match status" value="1"/>
</dbReference>
<organism evidence="1 2">
    <name type="scientific">Slackia isoflavoniconvertens</name>
    <dbReference type="NCBI Taxonomy" id="572010"/>
    <lineage>
        <taxon>Bacteria</taxon>
        <taxon>Bacillati</taxon>
        <taxon>Actinomycetota</taxon>
        <taxon>Coriobacteriia</taxon>
        <taxon>Eggerthellales</taxon>
        <taxon>Eggerthellaceae</taxon>
        <taxon>Slackia</taxon>
    </lineage>
</organism>
<gene>
    <name evidence="1" type="ORF">DMP05_09100</name>
</gene>
<dbReference type="RefSeq" id="WP_123220149.1">
    <property type="nucleotide sequence ID" value="NZ_JACHYQ010000003.1"/>
</dbReference>
<comment type="caution">
    <text evidence="1">The sequence shown here is derived from an EMBL/GenBank/DDBJ whole genome shotgun (WGS) entry which is preliminary data.</text>
</comment>
<accession>A0A3N0I8U0</accession>
<dbReference type="AlphaFoldDB" id="A0A3N0I8U0"/>
<evidence type="ECO:0000313" key="1">
    <source>
        <dbReference type="EMBL" id="RNM33016.1"/>
    </source>
</evidence>
<proteinExistence type="predicted"/>
<protein>
    <recommendedName>
        <fullName evidence="3">DUF2513 domain-containing protein</fullName>
    </recommendedName>
</protein>
<reference evidence="2" key="1">
    <citation type="submission" date="2018-05" db="EMBL/GenBank/DDBJ databases">
        <title>Genome Sequencing of selected type strains of the family Eggerthellaceae.</title>
        <authorList>
            <person name="Danylec N."/>
            <person name="Stoll D.A."/>
            <person name="Doetsch A."/>
            <person name="Huch M."/>
        </authorList>
    </citation>
    <scope>NUCLEOTIDE SEQUENCE [LARGE SCALE GENOMIC DNA]</scope>
    <source>
        <strain evidence="2">DSM 22006</strain>
    </source>
</reference>
<name>A0A3N0I8U0_9ACTN</name>
<keyword evidence="2" id="KW-1185">Reference proteome</keyword>
<sequence>MKRDLDLVRSILMYVENADDEVDADDMATERWPIETVAYHVRLMAHHGLVDVSRDARDMNGNTIELTVAGITWDGQDYLDSIREPKVWGRVKKTLAGTVGSTTLDVVRQTASMVALAMVREGLGI</sequence>
<evidence type="ECO:0000313" key="2">
    <source>
        <dbReference type="Proteomes" id="UP000271472"/>
    </source>
</evidence>
<dbReference type="OrthoDB" id="6960201at2"/>